<feature type="transmembrane region" description="Helical" evidence="1">
    <location>
        <begin position="20"/>
        <end position="42"/>
    </location>
</feature>
<proteinExistence type="predicted"/>
<dbReference type="RefSeq" id="XP_069305764.1">
    <property type="nucleotide sequence ID" value="XM_069453188.1"/>
</dbReference>
<reference evidence="3 4" key="1">
    <citation type="submission" date="2024-09" db="EMBL/GenBank/DDBJ databases">
        <title>T2T genomes of carrot and Alternaria dauci and their utility for understanding host-pathogen interaction during carrot leaf blight disease.</title>
        <authorList>
            <person name="Liu W."/>
            <person name="Xu S."/>
            <person name="Ou C."/>
            <person name="Liu X."/>
            <person name="Zhuang F."/>
            <person name="Deng X.W."/>
        </authorList>
    </citation>
    <scope>NUCLEOTIDE SEQUENCE [LARGE SCALE GENOMIC DNA]</scope>
    <source>
        <strain evidence="3 4">A2016</strain>
    </source>
</reference>
<protein>
    <recommendedName>
        <fullName evidence="2">Rhodopsin domain-containing protein</fullName>
    </recommendedName>
</protein>
<feature type="transmembrane region" description="Helical" evidence="1">
    <location>
        <begin position="139"/>
        <end position="157"/>
    </location>
</feature>
<evidence type="ECO:0000313" key="4">
    <source>
        <dbReference type="Proteomes" id="UP001578633"/>
    </source>
</evidence>
<name>A0ABR3UFC0_9PLEO</name>
<organism evidence="3 4">
    <name type="scientific">Alternaria dauci</name>
    <dbReference type="NCBI Taxonomy" id="48095"/>
    <lineage>
        <taxon>Eukaryota</taxon>
        <taxon>Fungi</taxon>
        <taxon>Dikarya</taxon>
        <taxon>Ascomycota</taxon>
        <taxon>Pezizomycotina</taxon>
        <taxon>Dothideomycetes</taxon>
        <taxon>Pleosporomycetidae</taxon>
        <taxon>Pleosporales</taxon>
        <taxon>Pleosporineae</taxon>
        <taxon>Pleosporaceae</taxon>
        <taxon>Alternaria</taxon>
        <taxon>Alternaria sect. Porri</taxon>
    </lineage>
</organism>
<gene>
    <name evidence="3" type="ORF">ACET3X_006996</name>
</gene>
<dbReference type="PANTHER" id="PTHR38794">
    <property type="entry name" value="INTEGRAL MEMBRANE PROTEIN"/>
    <property type="match status" value="1"/>
</dbReference>
<feature type="transmembrane region" description="Helical" evidence="1">
    <location>
        <begin position="183"/>
        <end position="202"/>
    </location>
</feature>
<sequence>MFSKRIAMDAGKRPAFHEGHAAPLIQILAWLFLAFSISAVTAQFATKKAMSRRFVRADFVLLAALVLSIGQTVTLLSPAGQPIGNIQAGLSPDQVEGAWKALFSSEILSVLTIVTAKGSLLVSLGSVTPIARHQMMMRATGILTLLWGISAVFLFAFQCPAPRQWDITNPKCMDIRAVRTYNAVMSIATDLALAIVPTLMVLPLQITSDKRLTLVTGFWSRIV</sequence>
<dbReference type="Proteomes" id="UP001578633">
    <property type="component" value="Chromosome 6"/>
</dbReference>
<keyword evidence="1" id="KW-0472">Membrane</keyword>
<dbReference type="EMBL" id="JBHGVX010000006">
    <property type="protein sequence ID" value="KAL1795180.1"/>
    <property type="molecule type" value="Genomic_DNA"/>
</dbReference>
<dbReference type="GeneID" id="96087318"/>
<feature type="transmembrane region" description="Helical" evidence="1">
    <location>
        <begin position="54"/>
        <end position="73"/>
    </location>
</feature>
<dbReference type="InterPro" id="IPR049326">
    <property type="entry name" value="Rhodopsin_dom_fungi"/>
</dbReference>
<accession>A0ABR3UFC0</accession>
<keyword evidence="1" id="KW-0812">Transmembrane</keyword>
<keyword evidence="4" id="KW-1185">Reference proteome</keyword>
<evidence type="ECO:0000256" key="1">
    <source>
        <dbReference type="SAM" id="Phobius"/>
    </source>
</evidence>
<evidence type="ECO:0000259" key="2">
    <source>
        <dbReference type="Pfam" id="PF20684"/>
    </source>
</evidence>
<dbReference type="Pfam" id="PF20684">
    <property type="entry name" value="Fung_rhodopsin"/>
    <property type="match status" value="1"/>
</dbReference>
<keyword evidence="1" id="KW-1133">Transmembrane helix</keyword>
<dbReference type="PANTHER" id="PTHR38794:SF1">
    <property type="entry name" value="INTEGRAL MEMBRANE PROTEIN"/>
    <property type="match status" value="1"/>
</dbReference>
<feature type="domain" description="Rhodopsin" evidence="2">
    <location>
        <begin position="44"/>
        <end position="218"/>
    </location>
</feature>
<evidence type="ECO:0000313" key="3">
    <source>
        <dbReference type="EMBL" id="KAL1795180.1"/>
    </source>
</evidence>
<comment type="caution">
    <text evidence="3">The sequence shown here is derived from an EMBL/GenBank/DDBJ whole genome shotgun (WGS) entry which is preliminary data.</text>
</comment>